<proteinExistence type="predicted"/>
<accession>A2DHJ9</accession>
<keyword evidence="2" id="KW-1185">Reference proteome</keyword>
<gene>
    <name evidence="1" type="ORF">TVAG_365550</name>
</gene>
<evidence type="ECO:0000313" key="1">
    <source>
        <dbReference type="EMBL" id="EAY20047.1"/>
    </source>
</evidence>
<dbReference type="Gene3D" id="1.25.10.10">
    <property type="entry name" value="Leucine-rich Repeat Variant"/>
    <property type="match status" value="2"/>
</dbReference>
<evidence type="ECO:0000313" key="2">
    <source>
        <dbReference type="Proteomes" id="UP000001542"/>
    </source>
</evidence>
<dbReference type="EMBL" id="DS113201">
    <property type="protein sequence ID" value="EAY20047.1"/>
    <property type="molecule type" value="Genomic_DNA"/>
</dbReference>
<dbReference type="KEGG" id="tva:5465561"/>
<name>A2DHJ9_TRIV3</name>
<dbReference type="SUPFAM" id="SSF48371">
    <property type="entry name" value="ARM repeat"/>
    <property type="match status" value="1"/>
</dbReference>
<dbReference type="VEuPathDB" id="TrichDB:TVAG_365550"/>
<dbReference type="VEuPathDB" id="TrichDB:TVAGG3_0302480"/>
<reference evidence="1" key="1">
    <citation type="submission" date="2006-10" db="EMBL/GenBank/DDBJ databases">
        <authorList>
            <person name="Amadeo P."/>
            <person name="Zhao Q."/>
            <person name="Wortman J."/>
            <person name="Fraser-Liggett C."/>
            <person name="Carlton J."/>
        </authorList>
    </citation>
    <scope>NUCLEOTIDE SEQUENCE</scope>
    <source>
        <strain evidence="1">G3</strain>
    </source>
</reference>
<dbReference type="InterPro" id="IPR016024">
    <property type="entry name" value="ARM-type_fold"/>
</dbReference>
<dbReference type="SMR" id="A2DHJ9"/>
<dbReference type="RefSeq" id="XP_001581033.1">
    <property type="nucleotide sequence ID" value="XM_001580983.1"/>
</dbReference>
<dbReference type="AlphaFoldDB" id="A2DHJ9"/>
<sequence>MTTIEYKVENDDITAKSLNKESNLESNTKIVDDSLTIFEEIQREWLAENETNIIQIFGQVSRDTIANGVKIQFVEQVLETNVFSILETILDSNKEAEKMQCIEFINALCYSDERFIEIFLNENFMNLFVQIFNSEIQNINRLSLLFNNMTIDHPDICEFLANSLNFNQIFDFIAKFPDSSWGSIYLFIERNIQTLIGYNFAQILIQKIIDPKTPQDSIKFAAVMIRMFCSIEQFQELCLENNVFPIFKNIFFDLLKEPDFDKIDHCLEILMHTFKPEIHQFDLPVFENIIILKDEIYPSILYMMSKYIDVQKEFSDVVSAGFINYLIENLTNVKSAVYQEIVVFICIVGINCSQETLEMIIDSGFLEDAIDIFQWAQDVTYILPFYHVALEKILNEQGKDAFLQIVDEISILESISPCLESENEEVRECTNILYSFITSVIESE</sequence>
<organism evidence="1 2">
    <name type="scientific">Trichomonas vaginalis (strain ATCC PRA-98 / G3)</name>
    <dbReference type="NCBI Taxonomy" id="412133"/>
    <lineage>
        <taxon>Eukaryota</taxon>
        <taxon>Metamonada</taxon>
        <taxon>Parabasalia</taxon>
        <taxon>Trichomonadida</taxon>
        <taxon>Trichomonadidae</taxon>
        <taxon>Trichomonas</taxon>
    </lineage>
</organism>
<dbReference type="Proteomes" id="UP000001542">
    <property type="component" value="Unassembled WGS sequence"/>
</dbReference>
<dbReference type="InterPro" id="IPR011989">
    <property type="entry name" value="ARM-like"/>
</dbReference>
<dbReference type="InParanoid" id="A2DHJ9"/>
<protein>
    <submittedName>
        <fullName evidence="1">Uncharacterized protein</fullName>
    </submittedName>
</protein>
<reference evidence="1" key="2">
    <citation type="journal article" date="2007" name="Science">
        <title>Draft genome sequence of the sexually transmitted pathogen Trichomonas vaginalis.</title>
        <authorList>
            <person name="Carlton J.M."/>
            <person name="Hirt R.P."/>
            <person name="Silva J.C."/>
            <person name="Delcher A.L."/>
            <person name="Schatz M."/>
            <person name="Zhao Q."/>
            <person name="Wortman J.R."/>
            <person name="Bidwell S.L."/>
            <person name="Alsmark U.C.M."/>
            <person name="Besteiro S."/>
            <person name="Sicheritz-Ponten T."/>
            <person name="Noel C.J."/>
            <person name="Dacks J.B."/>
            <person name="Foster P.G."/>
            <person name="Simillion C."/>
            <person name="Van de Peer Y."/>
            <person name="Miranda-Saavedra D."/>
            <person name="Barton G.J."/>
            <person name="Westrop G.D."/>
            <person name="Mueller S."/>
            <person name="Dessi D."/>
            <person name="Fiori P.L."/>
            <person name="Ren Q."/>
            <person name="Paulsen I."/>
            <person name="Zhang H."/>
            <person name="Bastida-Corcuera F.D."/>
            <person name="Simoes-Barbosa A."/>
            <person name="Brown M.T."/>
            <person name="Hayes R.D."/>
            <person name="Mukherjee M."/>
            <person name="Okumura C.Y."/>
            <person name="Schneider R."/>
            <person name="Smith A.J."/>
            <person name="Vanacova S."/>
            <person name="Villalvazo M."/>
            <person name="Haas B.J."/>
            <person name="Pertea M."/>
            <person name="Feldblyum T.V."/>
            <person name="Utterback T.R."/>
            <person name="Shu C.L."/>
            <person name="Osoegawa K."/>
            <person name="de Jong P.J."/>
            <person name="Hrdy I."/>
            <person name="Horvathova L."/>
            <person name="Zubacova Z."/>
            <person name="Dolezal P."/>
            <person name="Malik S.B."/>
            <person name="Logsdon J.M. Jr."/>
            <person name="Henze K."/>
            <person name="Gupta A."/>
            <person name="Wang C.C."/>
            <person name="Dunne R.L."/>
            <person name="Upcroft J.A."/>
            <person name="Upcroft P."/>
            <person name="White O."/>
            <person name="Salzberg S.L."/>
            <person name="Tang P."/>
            <person name="Chiu C.-H."/>
            <person name="Lee Y.-S."/>
            <person name="Embley T.M."/>
            <person name="Coombs G.H."/>
            <person name="Mottram J.C."/>
            <person name="Tachezy J."/>
            <person name="Fraser-Liggett C.M."/>
            <person name="Johnson P.J."/>
        </authorList>
    </citation>
    <scope>NUCLEOTIDE SEQUENCE [LARGE SCALE GENOMIC DNA]</scope>
    <source>
        <strain evidence="1">G3</strain>
    </source>
</reference>